<evidence type="ECO:0000313" key="2">
    <source>
        <dbReference type="Proteomes" id="UP000287651"/>
    </source>
</evidence>
<dbReference type="PANTHER" id="PTHR33401:SF3">
    <property type="entry name" value="LOW AFFINITY POTASSIUM TRANSPORT SYSTEM PROTEIN"/>
    <property type="match status" value="1"/>
</dbReference>
<proteinExistence type="predicted"/>
<dbReference type="Proteomes" id="UP000287651">
    <property type="component" value="Unassembled WGS sequence"/>
</dbReference>
<organism evidence="1 2">
    <name type="scientific">Ensete ventricosum</name>
    <name type="common">Abyssinian banana</name>
    <name type="synonym">Musa ensete</name>
    <dbReference type="NCBI Taxonomy" id="4639"/>
    <lineage>
        <taxon>Eukaryota</taxon>
        <taxon>Viridiplantae</taxon>
        <taxon>Streptophyta</taxon>
        <taxon>Embryophyta</taxon>
        <taxon>Tracheophyta</taxon>
        <taxon>Spermatophyta</taxon>
        <taxon>Magnoliopsida</taxon>
        <taxon>Liliopsida</taxon>
        <taxon>Zingiberales</taxon>
        <taxon>Musaceae</taxon>
        <taxon>Ensete</taxon>
    </lineage>
</organism>
<dbReference type="PANTHER" id="PTHR33401">
    <property type="entry name" value="LIGHT-HARVESTING COMPLEX-LIKE PROTEIN OHP2, CHLOROPLASTIC"/>
    <property type="match status" value="1"/>
</dbReference>
<dbReference type="AlphaFoldDB" id="A0A427B3H3"/>
<sequence length="273" mass="30235">QEICVLCVSWFGTVISISEAGRYAKLDVGEGDRGEGGTAVDESHHYSLIKIMFYASYWVESRRIATPVFASNPSPSYELIMRRELLQMLFAVEGGGFFSSSASGYSNGLALLLLGRRNEDKPIKISSWNHYRLVEQEVEASSQLASSNDHASCGCASFSCFGCSSARLDEPYSRKVSLVHQSKSPSDSSSSSDRGKLTINDAVKWDERKTCLKSNMKKPSVGYSMVCEADDARELLAEADNKTSCYTVGRKVQWTDKCGKELAEIREFEARYV</sequence>
<dbReference type="EMBL" id="AMZH03000574">
    <property type="protein sequence ID" value="RRT83028.1"/>
    <property type="molecule type" value="Genomic_DNA"/>
</dbReference>
<feature type="non-terminal residue" evidence="1">
    <location>
        <position position="1"/>
    </location>
</feature>
<protein>
    <submittedName>
        <fullName evidence="1">Uncharacterized protein</fullName>
    </submittedName>
</protein>
<comment type="caution">
    <text evidence="1">The sequence shown here is derived from an EMBL/GenBank/DDBJ whole genome shotgun (WGS) entry which is preliminary data.</text>
</comment>
<reference evidence="1 2" key="1">
    <citation type="journal article" date="2014" name="Agronomy (Basel)">
        <title>A Draft Genome Sequence for Ensete ventricosum, the Drought-Tolerant Tree Against Hunger.</title>
        <authorList>
            <person name="Harrison J."/>
            <person name="Moore K.A."/>
            <person name="Paszkiewicz K."/>
            <person name="Jones T."/>
            <person name="Grant M."/>
            <person name="Ambacheew D."/>
            <person name="Muzemil S."/>
            <person name="Studholme D.J."/>
        </authorList>
    </citation>
    <scope>NUCLEOTIDE SEQUENCE [LARGE SCALE GENOMIC DNA]</scope>
</reference>
<evidence type="ECO:0000313" key="1">
    <source>
        <dbReference type="EMBL" id="RRT83028.1"/>
    </source>
</evidence>
<name>A0A427B3H3_ENSVE</name>
<gene>
    <name evidence="1" type="ORF">B296_00003909</name>
</gene>
<accession>A0A427B3H3</accession>